<dbReference type="OrthoDB" id="1883156at2759"/>
<proteinExistence type="predicted"/>
<evidence type="ECO:0000313" key="1">
    <source>
        <dbReference type="EMBL" id="KAG5176592.1"/>
    </source>
</evidence>
<comment type="caution">
    <text evidence="1">The sequence shown here is derived from an EMBL/GenBank/DDBJ whole genome shotgun (WGS) entry which is preliminary data.</text>
</comment>
<evidence type="ECO:0000313" key="2">
    <source>
        <dbReference type="Proteomes" id="UP000664859"/>
    </source>
</evidence>
<organism evidence="1 2">
    <name type="scientific">Tribonema minus</name>
    <dbReference type="NCBI Taxonomy" id="303371"/>
    <lineage>
        <taxon>Eukaryota</taxon>
        <taxon>Sar</taxon>
        <taxon>Stramenopiles</taxon>
        <taxon>Ochrophyta</taxon>
        <taxon>PX clade</taxon>
        <taxon>Xanthophyceae</taxon>
        <taxon>Tribonematales</taxon>
        <taxon>Tribonemataceae</taxon>
        <taxon>Tribonema</taxon>
    </lineage>
</organism>
<keyword evidence="2" id="KW-1185">Reference proteome</keyword>
<dbReference type="AlphaFoldDB" id="A0A836C8Z5"/>
<name>A0A836C8Z5_9STRA</name>
<dbReference type="Proteomes" id="UP000664859">
    <property type="component" value="Unassembled WGS sequence"/>
</dbReference>
<protein>
    <submittedName>
        <fullName evidence="1">Uncharacterized protein</fullName>
    </submittedName>
</protein>
<sequence>MRVAAVYAAALPAAALGFVRPALLGRQLSSRSTTTSSASRACSMKVDTSGEWAGWECRFSQVSGQRMSIPEDYIPESLREWDVPVWGFEVLHSERLTTGAGNAELYRRRAQVYPETGCALDHLSLEMRAATIPLTPPDATFLELPEGNGFALIQKAPFGGSHTLELVAVSSSDAQRRVRLLATVDVAKRAITRPLTVAVERCYASFDDGALYTHGLDIKTLTETLGAKCFAEYEEAPEGVAADVHYALAYHPPLAHAVIAGADVALALRGGVTVRAASWDRMKGAYQAGGGDGGGALTWALEVTLPVQGAAAATQTIGVAFTEAGEARLLSAKGAAVAAAA</sequence>
<accession>A0A836C8Z5</accession>
<gene>
    <name evidence="1" type="ORF">JKP88DRAFT_335589</name>
</gene>
<reference evidence="1" key="1">
    <citation type="submission" date="2021-02" db="EMBL/GenBank/DDBJ databases">
        <title>First Annotated Genome of the Yellow-green Alga Tribonema minus.</title>
        <authorList>
            <person name="Mahan K.M."/>
        </authorList>
    </citation>
    <scope>NUCLEOTIDE SEQUENCE</scope>
    <source>
        <strain evidence="1">UTEX B ZZ1240</strain>
    </source>
</reference>
<dbReference type="EMBL" id="JAFCMP010000536">
    <property type="protein sequence ID" value="KAG5176592.1"/>
    <property type="molecule type" value="Genomic_DNA"/>
</dbReference>